<dbReference type="EMBL" id="AHKF01000018">
    <property type="protein sequence ID" value="EIA08639.1"/>
    <property type="molecule type" value="Genomic_DNA"/>
</dbReference>
<gene>
    <name evidence="12" type="ORF">HJ01_02361</name>
</gene>
<dbReference type="Gene3D" id="2.40.170.20">
    <property type="entry name" value="TonB-dependent receptor, beta-barrel domain"/>
    <property type="match status" value="1"/>
</dbReference>
<proteinExistence type="inferred from homology"/>
<evidence type="ECO:0000256" key="4">
    <source>
        <dbReference type="ARBA" id="ARBA00022692"/>
    </source>
</evidence>
<evidence type="ECO:0000256" key="6">
    <source>
        <dbReference type="ARBA" id="ARBA00023136"/>
    </source>
</evidence>
<dbReference type="OrthoDB" id="9768177at2"/>
<evidence type="ECO:0000256" key="5">
    <source>
        <dbReference type="ARBA" id="ARBA00023077"/>
    </source>
</evidence>
<evidence type="ECO:0000313" key="13">
    <source>
        <dbReference type="Proteomes" id="UP000005566"/>
    </source>
</evidence>
<evidence type="ECO:0000259" key="11">
    <source>
        <dbReference type="Pfam" id="PF07715"/>
    </source>
</evidence>
<dbReference type="InterPro" id="IPR008969">
    <property type="entry name" value="CarboxyPept-like_regulatory"/>
</dbReference>
<keyword evidence="5 9" id="KW-0798">TonB box</keyword>
<organism evidence="12 13">
    <name type="scientific">Flavobacterium frigoris (strain PS1)</name>
    <dbReference type="NCBI Taxonomy" id="1086011"/>
    <lineage>
        <taxon>Bacteria</taxon>
        <taxon>Pseudomonadati</taxon>
        <taxon>Bacteroidota</taxon>
        <taxon>Flavobacteriia</taxon>
        <taxon>Flavobacteriales</taxon>
        <taxon>Flavobacteriaceae</taxon>
        <taxon>Flavobacterium</taxon>
    </lineage>
</organism>
<keyword evidence="3 8" id="KW-1134">Transmembrane beta strand</keyword>
<dbReference type="Gene3D" id="2.170.130.10">
    <property type="entry name" value="TonB-dependent receptor, plug domain"/>
    <property type="match status" value="1"/>
</dbReference>
<dbReference type="InterPro" id="IPR012910">
    <property type="entry name" value="Plug_dom"/>
</dbReference>
<comment type="similarity">
    <text evidence="8 9">Belongs to the TonB-dependent receptor family.</text>
</comment>
<evidence type="ECO:0000256" key="9">
    <source>
        <dbReference type="RuleBase" id="RU003357"/>
    </source>
</evidence>
<dbReference type="Pfam" id="PF13715">
    <property type="entry name" value="CarbopepD_reg_2"/>
    <property type="match status" value="1"/>
</dbReference>
<dbReference type="SUPFAM" id="SSF49464">
    <property type="entry name" value="Carboxypeptidase regulatory domain-like"/>
    <property type="match status" value="1"/>
</dbReference>
<evidence type="ECO:0000256" key="8">
    <source>
        <dbReference type="PROSITE-ProRule" id="PRU01360"/>
    </source>
</evidence>
<sequence length="1027" mass="112863">MNKSSFYKGWLAIPLLLGICCLFFTTQSFAGEKRGMPDSHRLSSSPDNVLELAKSNLFQQQTITGTVRDSQGLLPGVTVSVEGKSTATITDHQGKYSIAATAADILVFSFVGYNTLTIPIAGRTVVPVQLQEDATQLQEVKINAGYYSVKESERTGSIARITAKDIENQPVTNVLATMQGRMAGVNIVQESGVAGGGFSINIRGLNSLREGANAPLFIIDGVPYSTDPISDRQTSTSIPGDGNPLASINPGDIESLEILKDADATAIYGSRGANGVVLITTKKGKAGKTTFTINSNHSSGTVSKMMPLMNTSQYLAMRQEAFGNDGFVSYPANAYDVNGTWDPSRYTDWQKKLIGGTSEVTGLQASVSGGSEQTKYLFSGNYRTESSVFPGDFLYKRGGARLSFDHASEDKKFRFTFSGSYTAQHNDLPWIDFVTLSRQLAPNAPALYDAENKLNWENSTWENPLANLESKNIAQTTDLIVNSLLSYTVAKNLEFKTSLGFTDLHNEDNRSIPSAVYNPAYNLGSQYSSIYSNTLSRRSWIIEPQLNWRGDFGKSKIDVLVGASYQNQDSKKLLSLASGFTSNSLLSDLASASVTLILNNDAILYKYQAFFGRANYTFVDKYIVNFTGRRDGSSRFGPGKQFATFGAIGGAWLFFKEPLLAENSSWLSFGKLRSSYGTTGNDQIGDYQFLNTYSSSGYQYGGTNGLQPARLYNADFGWETNKKFEAALELGFFNDRIFLTTAWYQNRSSNQLVGLPLAGTTGFSSIQANLDATVENTGFEATLRLVPIKTNNFSWTTNFNITSATNRLVSFPDLESSGYRSDYVIGQPTTIRKLFHFTGVDPQTGLYQFKDVNGDGAISYENDRETVRDFNPKYYGGLQNLFVFKSLQLDFLFQFVKQENFNFANTQRFAGLLSNQPSAYVNSWHQAGDLAPYQRYTTGTDQQVMQASEYFGLSDGAVSDASYIRLKNISLSYDFPRELLPQLGCRLSLQAQNLLTITSYKGADPEFTQGGTLPPLRVISAGVQLTF</sequence>
<comment type="subcellular location">
    <subcellularLocation>
        <location evidence="1 8">Cell outer membrane</location>
        <topology evidence="1 8">Multi-pass membrane protein</topology>
    </subcellularLocation>
</comment>
<dbReference type="eggNOG" id="COG1629">
    <property type="taxonomic scope" value="Bacteria"/>
</dbReference>
<evidence type="ECO:0000256" key="2">
    <source>
        <dbReference type="ARBA" id="ARBA00022448"/>
    </source>
</evidence>
<dbReference type="GO" id="GO:0009279">
    <property type="term" value="C:cell outer membrane"/>
    <property type="evidence" value="ECO:0007669"/>
    <property type="project" value="UniProtKB-SubCell"/>
</dbReference>
<dbReference type="InterPro" id="IPR039426">
    <property type="entry name" value="TonB-dep_rcpt-like"/>
</dbReference>
<dbReference type="Proteomes" id="UP000005566">
    <property type="component" value="Unassembled WGS sequence"/>
</dbReference>
<evidence type="ECO:0000256" key="3">
    <source>
        <dbReference type="ARBA" id="ARBA00022452"/>
    </source>
</evidence>
<keyword evidence="7 8" id="KW-0998">Cell outer membrane</keyword>
<dbReference type="PROSITE" id="PS52016">
    <property type="entry name" value="TONB_DEPENDENT_REC_3"/>
    <property type="match status" value="1"/>
</dbReference>
<dbReference type="STRING" id="1086011.HJ01_02361"/>
<dbReference type="NCBIfam" id="TIGR04057">
    <property type="entry name" value="SusC_RagA_signa"/>
    <property type="match status" value="1"/>
</dbReference>
<dbReference type="RefSeq" id="WP_007138538.1">
    <property type="nucleotide sequence ID" value="NZ_AHKF01000018.1"/>
</dbReference>
<evidence type="ECO:0000256" key="1">
    <source>
        <dbReference type="ARBA" id="ARBA00004571"/>
    </source>
</evidence>
<keyword evidence="4 8" id="KW-0812">Transmembrane</keyword>
<dbReference type="InterPro" id="IPR036942">
    <property type="entry name" value="Beta-barrel_TonB_sf"/>
</dbReference>
<feature type="domain" description="TonB-dependent receptor plug" evidence="11">
    <location>
        <begin position="152"/>
        <end position="276"/>
    </location>
</feature>
<comment type="caution">
    <text evidence="12">The sequence shown here is derived from an EMBL/GenBank/DDBJ whole genome shotgun (WGS) entry which is preliminary data.</text>
</comment>
<keyword evidence="6 8" id="KW-0472">Membrane</keyword>
<dbReference type="AlphaFoldDB" id="H7FST0"/>
<evidence type="ECO:0000259" key="10">
    <source>
        <dbReference type="Pfam" id="PF00593"/>
    </source>
</evidence>
<keyword evidence="13" id="KW-1185">Reference proteome</keyword>
<evidence type="ECO:0000256" key="7">
    <source>
        <dbReference type="ARBA" id="ARBA00023237"/>
    </source>
</evidence>
<dbReference type="Pfam" id="PF07715">
    <property type="entry name" value="Plug"/>
    <property type="match status" value="1"/>
</dbReference>
<accession>H7FST0</accession>
<dbReference type="PATRIC" id="fig|1086011.3.peg.2312"/>
<dbReference type="Pfam" id="PF00593">
    <property type="entry name" value="TonB_dep_Rec_b-barrel"/>
    <property type="match status" value="1"/>
</dbReference>
<dbReference type="InterPro" id="IPR023996">
    <property type="entry name" value="TonB-dep_OMP_SusC/RagA"/>
</dbReference>
<protein>
    <submittedName>
        <fullName evidence="12">Outer membrane protein</fullName>
    </submittedName>
</protein>
<feature type="domain" description="TonB-dependent receptor-like beta-barrel" evidence="10">
    <location>
        <begin position="450"/>
        <end position="994"/>
    </location>
</feature>
<dbReference type="NCBIfam" id="TIGR04056">
    <property type="entry name" value="OMP_RagA_SusC"/>
    <property type="match status" value="1"/>
</dbReference>
<keyword evidence="2 8" id="KW-0813">Transport</keyword>
<dbReference type="SUPFAM" id="SSF56935">
    <property type="entry name" value="Porins"/>
    <property type="match status" value="1"/>
</dbReference>
<dbReference type="InterPro" id="IPR023997">
    <property type="entry name" value="TonB-dep_OMP_SusC/RagA_CS"/>
</dbReference>
<reference evidence="12 13" key="1">
    <citation type="journal article" date="2014" name="Acta Crystallogr. D">
        <title>Structure-based characterization and antifreeze properties of a hyperactive ice-binding protein from the Antarctic bacterium Flavobacterium frigoris PS1.</title>
        <authorList>
            <person name="Do H."/>
            <person name="Kim S.J."/>
            <person name="Kim H.J."/>
            <person name="Lee J.H."/>
        </authorList>
    </citation>
    <scope>NUCLEOTIDE SEQUENCE [LARGE SCALE GENOMIC DNA]</scope>
    <source>
        <strain evidence="12 13">PS1</strain>
    </source>
</reference>
<evidence type="ECO:0000313" key="12">
    <source>
        <dbReference type="EMBL" id="EIA08639.1"/>
    </source>
</evidence>
<dbReference type="InterPro" id="IPR000531">
    <property type="entry name" value="Beta-barrel_TonB"/>
</dbReference>
<name>H7FST0_FLAFP</name>
<dbReference type="InterPro" id="IPR037066">
    <property type="entry name" value="Plug_dom_sf"/>
</dbReference>